<dbReference type="Gene3D" id="3.40.50.300">
    <property type="entry name" value="P-loop containing nucleotide triphosphate hydrolases"/>
    <property type="match status" value="1"/>
</dbReference>
<dbReference type="InterPro" id="IPR027417">
    <property type="entry name" value="P-loop_NTPase"/>
</dbReference>
<accession>A0A8T9MWF7</accession>
<reference evidence="2" key="2">
    <citation type="journal article" date="2022" name="Res Sq">
        <title>Evolution of multicellular longitudinally dividing oral cavity symbionts (Neisseriaceae).</title>
        <authorList>
            <person name="Nyongesa S."/>
            <person name="Weber P."/>
            <person name="Bernet E."/>
            <person name="Pullido F."/>
            <person name="Nieckarz M."/>
            <person name="Delaby M."/>
            <person name="Nieves C."/>
            <person name="Viehboeck T."/>
            <person name="Krause N."/>
            <person name="Rivera-Millot A."/>
            <person name="Nakamura A."/>
            <person name="Vischer N."/>
            <person name="VanNieuwenhze M."/>
            <person name="Brun Y."/>
            <person name="Cava F."/>
            <person name="Bulgheresi S."/>
            <person name="Veyrier F."/>
        </authorList>
    </citation>
    <scope>NUCLEOTIDE SEQUENCE</scope>
    <source>
        <strain evidence="2">17694</strain>
    </source>
</reference>
<proteinExistence type="predicted"/>
<evidence type="ECO:0000259" key="1">
    <source>
        <dbReference type="Pfam" id="PF02463"/>
    </source>
</evidence>
<sequence>MRDQLLLQQEALLAAKHHYETLSARHGGEPDCPETAWAHLKTAAQHAPSPRALARQAETLRHNIKQLGAVNLAALHELEQAAEREQYYQNQHHDLQNAVALLQEAIAQIDRDTEARFRATFDAANAHMQNYFPTLFGGGSAQLTLVGDTLLDAGVAITARPPGKKNSSIKLLSGGEKALTAMSLVFALFSLNPAPFCLLDEVDAPLDDANTARFCRLLEQMSAQTQFLYISHNRLTMESAEQLVGVTMQEQGVSRVVAVDVRQDPTAPQT</sequence>
<dbReference type="AlphaFoldDB" id="A0A8T9MWF7"/>
<organism evidence="2 3">
    <name type="scientific">Conchiformibius kuhniae</name>
    <dbReference type="NCBI Taxonomy" id="211502"/>
    <lineage>
        <taxon>Bacteria</taxon>
        <taxon>Pseudomonadati</taxon>
        <taxon>Pseudomonadota</taxon>
        <taxon>Betaproteobacteria</taxon>
        <taxon>Neisseriales</taxon>
        <taxon>Neisseriaceae</taxon>
        <taxon>Conchiformibius</taxon>
    </lineage>
</organism>
<gene>
    <name evidence="2" type="ORF">LVJ77_04905</name>
</gene>
<feature type="domain" description="RecF/RecN/SMC N-terminal" evidence="1">
    <location>
        <begin position="87"/>
        <end position="254"/>
    </location>
</feature>
<protein>
    <recommendedName>
        <fullName evidence="1">RecF/RecN/SMC N-terminal domain-containing protein</fullName>
    </recommendedName>
</protein>
<dbReference type="EMBL" id="CP091521">
    <property type="protein sequence ID" value="UOP05484.1"/>
    <property type="molecule type" value="Genomic_DNA"/>
</dbReference>
<keyword evidence="3" id="KW-1185">Reference proteome</keyword>
<dbReference type="InterPro" id="IPR003395">
    <property type="entry name" value="RecF/RecN/SMC_N"/>
</dbReference>
<evidence type="ECO:0000313" key="2">
    <source>
        <dbReference type="EMBL" id="UOP05484.1"/>
    </source>
</evidence>
<dbReference type="Pfam" id="PF02463">
    <property type="entry name" value="SMC_N"/>
    <property type="match status" value="1"/>
</dbReference>
<dbReference type="CDD" id="cd03278">
    <property type="entry name" value="ABC_SMC_barmotin"/>
    <property type="match status" value="1"/>
</dbReference>
<dbReference type="SUPFAM" id="SSF52540">
    <property type="entry name" value="P-loop containing nucleoside triphosphate hydrolases"/>
    <property type="match status" value="1"/>
</dbReference>
<dbReference type="PANTHER" id="PTHR43977">
    <property type="entry name" value="STRUCTURAL MAINTENANCE OF CHROMOSOMES PROTEIN 3"/>
    <property type="match status" value="1"/>
</dbReference>
<reference evidence="2" key="1">
    <citation type="submission" date="2021-12" db="EMBL/GenBank/DDBJ databases">
        <authorList>
            <person name="Veyrier F.J."/>
        </authorList>
    </citation>
    <scope>NUCLEOTIDE SEQUENCE</scope>
    <source>
        <strain evidence="2">17694</strain>
    </source>
</reference>
<dbReference type="Proteomes" id="UP000831534">
    <property type="component" value="Chromosome"/>
</dbReference>
<name>A0A8T9MWF7_9NEIS</name>
<evidence type="ECO:0000313" key="3">
    <source>
        <dbReference type="Proteomes" id="UP000831534"/>
    </source>
</evidence>